<dbReference type="HOGENOM" id="CLU_051054_0_0_1"/>
<evidence type="ECO:0000313" key="2">
    <source>
        <dbReference type="EMBL" id="KIO13016.1"/>
    </source>
</evidence>
<reference evidence="3" key="2">
    <citation type="submission" date="2015-01" db="EMBL/GenBank/DDBJ databases">
        <title>Evolutionary Origins and Diversification of the Mycorrhizal Mutualists.</title>
        <authorList>
            <consortium name="DOE Joint Genome Institute"/>
            <consortium name="Mycorrhizal Genomics Consortium"/>
            <person name="Kohler A."/>
            <person name="Kuo A."/>
            <person name="Nagy L.G."/>
            <person name="Floudas D."/>
            <person name="Copeland A."/>
            <person name="Barry K.W."/>
            <person name="Cichocki N."/>
            <person name="Veneault-Fourrey C."/>
            <person name="LaButti K."/>
            <person name="Lindquist E.A."/>
            <person name="Lipzen A."/>
            <person name="Lundell T."/>
            <person name="Morin E."/>
            <person name="Murat C."/>
            <person name="Riley R."/>
            <person name="Ohm R."/>
            <person name="Sun H."/>
            <person name="Tunlid A."/>
            <person name="Henrissat B."/>
            <person name="Grigoriev I.V."/>
            <person name="Hibbett D.S."/>
            <person name="Martin F."/>
        </authorList>
    </citation>
    <scope>NUCLEOTIDE SEQUENCE [LARGE SCALE GENOMIC DNA]</scope>
    <source>
        <strain evidence="3">Marx 270</strain>
    </source>
</reference>
<dbReference type="InterPro" id="IPR036047">
    <property type="entry name" value="F-box-like_dom_sf"/>
</dbReference>
<accession>A0A0C3PUT1</accession>
<gene>
    <name evidence="2" type="ORF">M404DRAFT_124520</name>
</gene>
<organism evidence="2 3">
    <name type="scientific">Pisolithus tinctorius Marx 270</name>
    <dbReference type="NCBI Taxonomy" id="870435"/>
    <lineage>
        <taxon>Eukaryota</taxon>
        <taxon>Fungi</taxon>
        <taxon>Dikarya</taxon>
        <taxon>Basidiomycota</taxon>
        <taxon>Agaricomycotina</taxon>
        <taxon>Agaricomycetes</taxon>
        <taxon>Agaricomycetidae</taxon>
        <taxon>Boletales</taxon>
        <taxon>Sclerodermatineae</taxon>
        <taxon>Pisolithaceae</taxon>
        <taxon>Pisolithus</taxon>
    </lineage>
</organism>
<dbReference type="InterPro" id="IPR001810">
    <property type="entry name" value="F-box_dom"/>
</dbReference>
<dbReference type="OrthoDB" id="613763at2759"/>
<dbReference type="InterPro" id="IPR032675">
    <property type="entry name" value="LRR_dom_sf"/>
</dbReference>
<dbReference type="CDD" id="cd09917">
    <property type="entry name" value="F-box_SF"/>
    <property type="match status" value="1"/>
</dbReference>
<sequence>MSLQGLPIELVHIIAQDLDIHTLAALAQTCSSFCLVAQSLLYRRISVSAWSRNLSVVPLLAKRPDIARHVRSFYIAVDSPPTVFSAYYGLLAKAIQNMSELTSLNLLVDSGVSWVLKEACTHTSYPYLTHFTCSFPFDENVIQFLGKTPSLLELEADSIPSTFALNPLGASLPATTIPLLEHFIGSPRTARALVPGRPIKSLHLNGSALTEDDIVLLARATSPIVVLGAAINSSPVPFLEHLHRYLPHLAYLRIMTMQTMHEPPAPEFYEQVADVLASFPELSAFELSGMHWGSQQKRGDGSKRVWQSSPLSTMTQLDDNILLETHNFSFY</sequence>
<dbReference type="Proteomes" id="UP000054217">
    <property type="component" value="Unassembled WGS sequence"/>
</dbReference>
<evidence type="ECO:0000259" key="1">
    <source>
        <dbReference type="PROSITE" id="PS50181"/>
    </source>
</evidence>
<dbReference type="EMBL" id="KN831947">
    <property type="protein sequence ID" value="KIO13016.1"/>
    <property type="molecule type" value="Genomic_DNA"/>
</dbReference>
<evidence type="ECO:0000313" key="3">
    <source>
        <dbReference type="Proteomes" id="UP000054217"/>
    </source>
</evidence>
<feature type="domain" description="F-box" evidence="1">
    <location>
        <begin position="1"/>
        <end position="45"/>
    </location>
</feature>
<dbReference type="SUPFAM" id="SSF81383">
    <property type="entry name" value="F-box domain"/>
    <property type="match status" value="1"/>
</dbReference>
<name>A0A0C3PUT1_PISTI</name>
<proteinExistence type="predicted"/>
<keyword evidence="3" id="KW-1185">Reference proteome</keyword>
<dbReference type="PROSITE" id="PS50181">
    <property type="entry name" value="FBOX"/>
    <property type="match status" value="1"/>
</dbReference>
<dbReference type="InParanoid" id="A0A0C3PUT1"/>
<reference evidence="2 3" key="1">
    <citation type="submission" date="2014-04" db="EMBL/GenBank/DDBJ databases">
        <authorList>
            <consortium name="DOE Joint Genome Institute"/>
            <person name="Kuo A."/>
            <person name="Kohler A."/>
            <person name="Costa M.D."/>
            <person name="Nagy L.G."/>
            <person name="Floudas D."/>
            <person name="Copeland A."/>
            <person name="Barry K.W."/>
            <person name="Cichocki N."/>
            <person name="Veneault-Fourrey C."/>
            <person name="LaButti K."/>
            <person name="Lindquist E.A."/>
            <person name="Lipzen A."/>
            <person name="Lundell T."/>
            <person name="Morin E."/>
            <person name="Murat C."/>
            <person name="Sun H."/>
            <person name="Tunlid A."/>
            <person name="Henrissat B."/>
            <person name="Grigoriev I.V."/>
            <person name="Hibbett D.S."/>
            <person name="Martin F."/>
            <person name="Nordberg H.P."/>
            <person name="Cantor M.N."/>
            <person name="Hua S.X."/>
        </authorList>
    </citation>
    <scope>NUCLEOTIDE SEQUENCE [LARGE SCALE GENOMIC DNA]</scope>
    <source>
        <strain evidence="2 3">Marx 270</strain>
    </source>
</reference>
<protein>
    <recommendedName>
        <fullName evidence="1">F-box domain-containing protein</fullName>
    </recommendedName>
</protein>
<dbReference type="Pfam" id="PF12937">
    <property type="entry name" value="F-box-like"/>
    <property type="match status" value="1"/>
</dbReference>
<dbReference type="AlphaFoldDB" id="A0A0C3PUT1"/>
<dbReference type="Gene3D" id="3.80.10.10">
    <property type="entry name" value="Ribonuclease Inhibitor"/>
    <property type="match status" value="1"/>
</dbReference>